<dbReference type="AlphaFoldDB" id="A0AAW1P0D5"/>
<organism evidence="2 3">
    <name type="scientific">Symbiochloris irregularis</name>
    <dbReference type="NCBI Taxonomy" id="706552"/>
    <lineage>
        <taxon>Eukaryota</taxon>
        <taxon>Viridiplantae</taxon>
        <taxon>Chlorophyta</taxon>
        <taxon>core chlorophytes</taxon>
        <taxon>Trebouxiophyceae</taxon>
        <taxon>Trebouxiales</taxon>
        <taxon>Trebouxiaceae</taxon>
        <taxon>Symbiochloris</taxon>
    </lineage>
</organism>
<accession>A0AAW1P0D5</accession>
<name>A0AAW1P0D5_9CHLO</name>
<evidence type="ECO:0000313" key="2">
    <source>
        <dbReference type="EMBL" id="KAK9799387.1"/>
    </source>
</evidence>
<dbReference type="EMBL" id="JALJOQ010000090">
    <property type="protein sequence ID" value="KAK9799387.1"/>
    <property type="molecule type" value="Genomic_DNA"/>
</dbReference>
<reference evidence="2 3" key="1">
    <citation type="journal article" date="2024" name="Nat. Commun.">
        <title>Phylogenomics reveals the evolutionary origins of lichenization in chlorophyte algae.</title>
        <authorList>
            <person name="Puginier C."/>
            <person name="Libourel C."/>
            <person name="Otte J."/>
            <person name="Skaloud P."/>
            <person name="Haon M."/>
            <person name="Grisel S."/>
            <person name="Petersen M."/>
            <person name="Berrin J.G."/>
            <person name="Delaux P.M."/>
            <person name="Dal Grande F."/>
            <person name="Keller J."/>
        </authorList>
    </citation>
    <scope>NUCLEOTIDE SEQUENCE [LARGE SCALE GENOMIC DNA]</scope>
    <source>
        <strain evidence="2 3">SAG 2036</strain>
    </source>
</reference>
<keyword evidence="3" id="KW-1185">Reference proteome</keyword>
<feature type="region of interest" description="Disordered" evidence="1">
    <location>
        <begin position="1"/>
        <end position="22"/>
    </location>
</feature>
<dbReference type="InterPro" id="IPR006476">
    <property type="entry name" value="CHP01589_pln"/>
</dbReference>
<evidence type="ECO:0000313" key="3">
    <source>
        <dbReference type="Proteomes" id="UP001465755"/>
    </source>
</evidence>
<comment type="caution">
    <text evidence="2">The sequence shown here is derived from an EMBL/GenBank/DDBJ whole genome shotgun (WGS) entry which is preliminary data.</text>
</comment>
<proteinExistence type="predicted"/>
<gene>
    <name evidence="2" type="ORF">WJX73_009749</name>
</gene>
<evidence type="ECO:0000256" key="1">
    <source>
        <dbReference type="SAM" id="MobiDB-lite"/>
    </source>
</evidence>
<sequence>MCQSVQPQCEPAGLGAQSGWSSADLRNGPAGLSLQPVTVEDVQRVHYQVELCLLHLYTKAQTAFALQQLGTPPAFVCIVWDKLEEQNAEFFKLYNSKLALQATD</sequence>
<protein>
    <submittedName>
        <fullName evidence="2">Uncharacterized protein</fullName>
    </submittedName>
</protein>
<dbReference type="Pfam" id="PF09713">
    <property type="entry name" value="A_thal_3526"/>
    <property type="match status" value="1"/>
</dbReference>
<dbReference type="Proteomes" id="UP001465755">
    <property type="component" value="Unassembled WGS sequence"/>
</dbReference>